<evidence type="ECO:0000313" key="1">
    <source>
        <dbReference type="EMBL" id="AMY11890.1"/>
    </source>
</evidence>
<dbReference type="KEGG" id="abac:LuPra_05158"/>
<accession>A0A143PUZ6</accession>
<name>A0A143PUZ6_LUTPR</name>
<reference evidence="1 2" key="1">
    <citation type="journal article" date="2016" name="Genome Announc.">
        <title>First Complete Genome Sequence of a Subdivision 6 Acidobacterium Strain.</title>
        <authorList>
            <person name="Huang S."/>
            <person name="Vieira S."/>
            <person name="Bunk B."/>
            <person name="Riedel T."/>
            <person name="Sproer C."/>
            <person name="Overmann J."/>
        </authorList>
    </citation>
    <scope>NUCLEOTIDE SEQUENCE [LARGE SCALE GENOMIC DNA]</scope>
    <source>
        <strain evidence="2">DSM 100886 HEG_-6_39</strain>
    </source>
</reference>
<keyword evidence="2" id="KW-1185">Reference proteome</keyword>
<proteinExistence type="predicted"/>
<dbReference type="AlphaFoldDB" id="A0A143PUZ6"/>
<dbReference type="STRING" id="1855912.LuPra_05158"/>
<gene>
    <name evidence="1" type="ORF">LuPra_05158</name>
</gene>
<dbReference type="RefSeq" id="WP_157899679.1">
    <property type="nucleotide sequence ID" value="NZ_CP015136.1"/>
</dbReference>
<dbReference type="Proteomes" id="UP000076079">
    <property type="component" value="Chromosome"/>
</dbReference>
<reference evidence="2" key="2">
    <citation type="submission" date="2016-04" db="EMBL/GenBank/DDBJ databases">
        <title>First Complete Genome Sequence of a Subdivision 6 Acidobacterium.</title>
        <authorList>
            <person name="Huang S."/>
            <person name="Vieira S."/>
            <person name="Bunk B."/>
            <person name="Riedel T."/>
            <person name="Sproeer C."/>
            <person name="Overmann J."/>
        </authorList>
    </citation>
    <scope>NUCLEOTIDE SEQUENCE [LARGE SCALE GENOMIC DNA]</scope>
    <source>
        <strain evidence="2">DSM 100886 HEG_-6_39</strain>
    </source>
</reference>
<organism evidence="1 2">
    <name type="scientific">Luteitalea pratensis</name>
    <dbReference type="NCBI Taxonomy" id="1855912"/>
    <lineage>
        <taxon>Bacteria</taxon>
        <taxon>Pseudomonadati</taxon>
        <taxon>Acidobacteriota</taxon>
        <taxon>Vicinamibacteria</taxon>
        <taxon>Vicinamibacterales</taxon>
        <taxon>Vicinamibacteraceae</taxon>
        <taxon>Luteitalea</taxon>
    </lineage>
</organism>
<evidence type="ECO:0000313" key="2">
    <source>
        <dbReference type="Proteomes" id="UP000076079"/>
    </source>
</evidence>
<protein>
    <submittedName>
        <fullName evidence="1">Uncharacterized protein</fullName>
    </submittedName>
</protein>
<dbReference type="EMBL" id="CP015136">
    <property type="protein sequence ID" value="AMY11890.1"/>
    <property type="molecule type" value="Genomic_DNA"/>
</dbReference>
<sequence length="67" mass="7264">MQLEHMKAGLALGWVLTCGVMAVSLNVSSASSWILLMGLGVLPPLMLSRLWHAPAQTTSESIREMLK</sequence>